<accession>A0ABR0HID5</accession>
<dbReference type="GeneID" id="87961963"/>
<evidence type="ECO:0000313" key="2">
    <source>
        <dbReference type="Proteomes" id="UP001323617"/>
    </source>
</evidence>
<sequence length="87" mass="9339">MRGALLVAARAGTRQPGGRRHSLLELLQFSSFSKQFQFSSFSSSTGHPVNAVGQDSIDSIATTSFRATLQASQACSQKWKPPICTHG</sequence>
<dbReference type="Proteomes" id="UP001323617">
    <property type="component" value="Unassembled WGS sequence"/>
</dbReference>
<dbReference type="EMBL" id="JAFFHC010000008">
    <property type="protein sequence ID" value="KAK4667802.1"/>
    <property type="molecule type" value="Genomic_DNA"/>
</dbReference>
<gene>
    <name evidence="1" type="ORF">QC764_0109910</name>
</gene>
<protein>
    <submittedName>
        <fullName evidence="1">Uncharacterized protein</fullName>
    </submittedName>
</protein>
<dbReference type="RefSeq" id="XP_062795817.1">
    <property type="nucleotide sequence ID" value="XM_062941155.1"/>
</dbReference>
<organism evidence="1 2">
    <name type="scientific">Podospora pseudoanserina</name>
    <dbReference type="NCBI Taxonomy" id="2609844"/>
    <lineage>
        <taxon>Eukaryota</taxon>
        <taxon>Fungi</taxon>
        <taxon>Dikarya</taxon>
        <taxon>Ascomycota</taxon>
        <taxon>Pezizomycotina</taxon>
        <taxon>Sordariomycetes</taxon>
        <taxon>Sordariomycetidae</taxon>
        <taxon>Sordariales</taxon>
        <taxon>Podosporaceae</taxon>
        <taxon>Podospora</taxon>
    </lineage>
</organism>
<proteinExistence type="predicted"/>
<keyword evidence="2" id="KW-1185">Reference proteome</keyword>
<reference evidence="1 2" key="1">
    <citation type="journal article" date="2023" name="bioRxiv">
        <title>High-quality genome assemblies of four members of thePodospora anserinaspecies complex.</title>
        <authorList>
            <person name="Ament-Velasquez S.L."/>
            <person name="Vogan A.A."/>
            <person name="Wallerman O."/>
            <person name="Hartmann F."/>
            <person name="Gautier V."/>
            <person name="Silar P."/>
            <person name="Giraud T."/>
            <person name="Johannesson H."/>
        </authorList>
    </citation>
    <scope>NUCLEOTIDE SEQUENCE [LARGE SCALE GENOMIC DNA]</scope>
    <source>
        <strain evidence="1 2">CBS 124.78</strain>
    </source>
</reference>
<comment type="caution">
    <text evidence="1">The sequence shown here is derived from an EMBL/GenBank/DDBJ whole genome shotgun (WGS) entry which is preliminary data.</text>
</comment>
<name>A0ABR0HID5_9PEZI</name>
<evidence type="ECO:0000313" key="1">
    <source>
        <dbReference type="EMBL" id="KAK4667802.1"/>
    </source>
</evidence>